<dbReference type="EMBL" id="CP060204">
    <property type="protein sequence ID" value="QNH53446.1"/>
    <property type="molecule type" value="Genomic_DNA"/>
</dbReference>
<organism evidence="1 2">
    <name type="scientific">Selenomonas timonae</name>
    <dbReference type="NCBI Taxonomy" id="2754044"/>
    <lineage>
        <taxon>Bacteria</taxon>
        <taxon>Bacillati</taxon>
        <taxon>Bacillota</taxon>
        <taxon>Negativicutes</taxon>
        <taxon>Selenomonadales</taxon>
        <taxon>Selenomonadaceae</taxon>
        <taxon>Selenomonas</taxon>
    </lineage>
</organism>
<sequence length="112" mass="12603">MREQEAAHSGSQREEAVRRIVELRSQGCRLYYFVPDFTSDEGLWRSVFRSYLRAYSAADQTALILMLPEGDASAELGEMLELLAAPGEDAPLVLAHLYSDAFFMRPCGRRTA</sequence>
<accession>A0A7G7VH53</accession>
<dbReference type="RefSeq" id="WP_185979658.1">
    <property type="nucleotide sequence ID" value="NZ_CP060204.1"/>
</dbReference>
<evidence type="ECO:0000313" key="1">
    <source>
        <dbReference type="EMBL" id="QNH53446.1"/>
    </source>
</evidence>
<dbReference type="KEGG" id="stim:H1B31_05860"/>
<evidence type="ECO:0000313" key="2">
    <source>
        <dbReference type="Proteomes" id="UP000515480"/>
    </source>
</evidence>
<keyword evidence="2" id="KW-1185">Reference proteome</keyword>
<dbReference type="Proteomes" id="UP000515480">
    <property type="component" value="Chromosome"/>
</dbReference>
<name>A0A7G7VH53_9FIRM</name>
<dbReference type="AlphaFoldDB" id="A0A7G7VH53"/>
<gene>
    <name evidence="1" type="ORF">H1B31_05860</name>
</gene>
<protein>
    <submittedName>
        <fullName evidence="1">Uncharacterized protein</fullName>
    </submittedName>
</protein>
<reference evidence="1 2" key="1">
    <citation type="submission" date="2020-07" db="EMBL/GenBank/DDBJ databases">
        <title>Complete genome and description of Selenomonas timonensis sp. nov., a new bacterium isolated from a gingivitis subject.</title>
        <authorList>
            <person name="Antezack A."/>
        </authorList>
    </citation>
    <scope>NUCLEOTIDE SEQUENCE [LARGE SCALE GENOMIC DNA]</scope>
    <source>
        <strain evidence="1 2">Marseille-Q3039</strain>
    </source>
</reference>
<proteinExistence type="predicted"/>